<reference evidence="2" key="1">
    <citation type="submission" date="2023-05" db="EMBL/GenBank/DDBJ databases">
        <title>Nepenthes gracilis genome sequencing.</title>
        <authorList>
            <person name="Fukushima K."/>
        </authorList>
    </citation>
    <scope>NUCLEOTIDE SEQUENCE</scope>
    <source>
        <strain evidence="2">SING2019-196</strain>
    </source>
</reference>
<evidence type="ECO:0000256" key="1">
    <source>
        <dbReference type="SAM" id="MobiDB-lite"/>
    </source>
</evidence>
<accession>A0AAD3SMA2</accession>
<evidence type="ECO:0000313" key="2">
    <source>
        <dbReference type="EMBL" id="GMH13249.1"/>
    </source>
</evidence>
<dbReference type="EMBL" id="BSYO01000012">
    <property type="protein sequence ID" value="GMH13249.1"/>
    <property type="molecule type" value="Genomic_DNA"/>
</dbReference>
<proteinExistence type="predicted"/>
<feature type="region of interest" description="Disordered" evidence="1">
    <location>
        <begin position="30"/>
        <end position="89"/>
    </location>
</feature>
<comment type="caution">
    <text evidence="2">The sequence shown here is derived from an EMBL/GenBank/DDBJ whole genome shotgun (WGS) entry which is preliminary data.</text>
</comment>
<dbReference type="Proteomes" id="UP001279734">
    <property type="component" value="Unassembled WGS sequence"/>
</dbReference>
<name>A0AAD3SMA2_NEPGR</name>
<keyword evidence="3" id="KW-1185">Reference proteome</keyword>
<gene>
    <name evidence="2" type="ORF">Nepgr_015090</name>
</gene>
<protein>
    <submittedName>
        <fullName evidence="2">Uncharacterized protein</fullName>
    </submittedName>
</protein>
<feature type="compositionally biased region" description="Basic and acidic residues" evidence="1">
    <location>
        <begin position="72"/>
        <end position="81"/>
    </location>
</feature>
<sequence>MGGQRDGERELNRAIVTVVTVAGRKHLHQNNLPRRLRQPPGCLPDRSHISREANALHERPSMQKSGQHHRIRFQDCRAEQSRRHRQLPRLLHQHYHRLCVSGP</sequence>
<dbReference type="AlphaFoldDB" id="A0AAD3SMA2"/>
<organism evidence="2 3">
    <name type="scientific">Nepenthes gracilis</name>
    <name type="common">Slender pitcher plant</name>
    <dbReference type="NCBI Taxonomy" id="150966"/>
    <lineage>
        <taxon>Eukaryota</taxon>
        <taxon>Viridiplantae</taxon>
        <taxon>Streptophyta</taxon>
        <taxon>Embryophyta</taxon>
        <taxon>Tracheophyta</taxon>
        <taxon>Spermatophyta</taxon>
        <taxon>Magnoliopsida</taxon>
        <taxon>eudicotyledons</taxon>
        <taxon>Gunneridae</taxon>
        <taxon>Pentapetalae</taxon>
        <taxon>Caryophyllales</taxon>
        <taxon>Nepenthaceae</taxon>
        <taxon>Nepenthes</taxon>
    </lineage>
</organism>
<evidence type="ECO:0000313" key="3">
    <source>
        <dbReference type="Proteomes" id="UP001279734"/>
    </source>
</evidence>
<feature type="compositionally biased region" description="Basic and acidic residues" evidence="1">
    <location>
        <begin position="45"/>
        <end position="61"/>
    </location>
</feature>